<dbReference type="PANTHER" id="PTHR41773">
    <property type="entry name" value="GTP PYROPHOSPHATASE-RELATED"/>
    <property type="match status" value="1"/>
</dbReference>
<sequence length="275" mass="31194">MAKTPEFIKWVAGTDNNGDLHDFVNLREEMQKTKETPEGTREADAPGFRAWGRDIYEHPDMGDLAGVRIGLFFPGDVAKVAKEINRIFNVSYTFGTVADTSRAAVDGINRDIQRHGNGRWISQDHDKNVHQWEHYGYKSWQVVVRWKRERPLPNDLETALVPIVKSGPLRVEIQVGTVVTQAWAEVQHNIIYKGSNDIQATPTMKRMIDAINGLAITTDIMLMELERCQVQAEEEAEAQRDREKNDPPYYLATASLTGDHEAVTRLLEKGGRCEH</sequence>
<gene>
    <name evidence="2" type="ORF">CC80DRAFT_540745</name>
</gene>
<dbReference type="InterPro" id="IPR007685">
    <property type="entry name" value="RelA_SpoT"/>
</dbReference>
<keyword evidence="3" id="KW-1185">Reference proteome</keyword>
<dbReference type="InterPro" id="IPR043519">
    <property type="entry name" value="NT_sf"/>
</dbReference>
<protein>
    <recommendedName>
        <fullName evidence="1">RelA/SpoT domain-containing protein</fullName>
    </recommendedName>
</protein>
<dbReference type="GO" id="GO:0015969">
    <property type="term" value="P:guanosine tetraphosphate metabolic process"/>
    <property type="evidence" value="ECO:0007669"/>
    <property type="project" value="InterPro"/>
</dbReference>
<organism evidence="2 3">
    <name type="scientific">Byssothecium circinans</name>
    <dbReference type="NCBI Taxonomy" id="147558"/>
    <lineage>
        <taxon>Eukaryota</taxon>
        <taxon>Fungi</taxon>
        <taxon>Dikarya</taxon>
        <taxon>Ascomycota</taxon>
        <taxon>Pezizomycotina</taxon>
        <taxon>Dothideomycetes</taxon>
        <taxon>Pleosporomycetidae</taxon>
        <taxon>Pleosporales</taxon>
        <taxon>Massarineae</taxon>
        <taxon>Massarinaceae</taxon>
        <taxon>Byssothecium</taxon>
    </lineage>
</organism>
<dbReference type="Proteomes" id="UP000800035">
    <property type="component" value="Unassembled WGS sequence"/>
</dbReference>
<dbReference type="Gene3D" id="3.30.460.10">
    <property type="entry name" value="Beta Polymerase, domain 2"/>
    <property type="match status" value="1"/>
</dbReference>
<dbReference type="EMBL" id="ML977048">
    <property type="protein sequence ID" value="KAF1948811.1"/>
    <property type="molecule type" value="Genomic_DNA"/>
</dbReference>
<evidence type="ECO:0000313" key="3">
    <source>
        <dbReference type="Proteomes" id="UP000800035"/>
    </source>
</evidence>
<accession>A0A6A5T8B6</accession>
<dbReference type="OrthoDB" id="4719016at2759"/>
<evidence type="ECO:0000259" key="1">
    <source>
        <dbReference type="Pfam" id="PF04607"/>
    </source>
</evidence>
<proteinExistence type="predicted"/>
<feature type="domain" description="RelA/SpoT" evidence="1">
    <location>
        <begin position="59"/>
        <end position="196"/>
    </location>
</feature>
<reference evidence="2" key="1">
    <citation type="journal article" date="2020" name="Stud. Mycol.">
        <title>101 Dothideomycetes genomes: a test case for predicting lifestyles and emergence of pathogens.</title>
        <authorList>
            <person name="Haridas S."/>
            <person name="Albert R."/>
            <person name="Binder M."/>
            <person name="Bloem J."/>
            <person name="Labutti K."/>
            <person name="Salamov A."/>
            <person name="Andreopoulos B."/>
            <person name="Baker S."/>
            <person name="Barry K."/>
            <person name="Bills G."/>
            <person name="Bluhm B."/>
            <person name="Cannon C."/>
            <person name="Castanera R."/>
            <person name="Culley D."/>
            <person name="Daum C."/>
            <person name="Ezra D."/>
            <person name="Gonzalez J."/>
            <person name="Henrissat B."/>
            <person name="Kuo A."/>
            <person name="Liang C."/>
            <person name="Lipzen A."/>
            <person name="Lutzoni F."/>
            <person name="Magnuson J."/>
            <person name="Mondo S."/>
            <person name="Nolan M."/>
            <person name="Ohm R."/>
            <person name="Pangilinan J."/>
            <person name="Park H.-J."/>
            <person name="Ramirez L."/>
            <person name="Alfaro M."/>
            <person name="Sun H."/>
            <person name="Tritt A."/>
            <person name="Yoshinaga Y."/>
            <person name="Zwiers L.-H."/>
            <person name="Turgeon B."/>
            <person name="Goodwin S."/>
            <person name="Spatafora J."/>
            <person name="Crous P."/>
            <person name="Grigoriev I."/>
        </authorList>
    </citation>
    <scope>NUCLEOTIDE SEQUENCE</scope>
    <source>
        <strain evidence="2">CBS 675.92</strain>
    </source>
</reference>
<dbReference type="Pfam" id="PF04607">
    <property type="entry name" value="RelA_SpoT"/>
    <property type="match status" value="1"/>
</dbReference>
<evidence type="ECO:0000313" key="2">
    <source>
        <dbReference type="EMBL" id="KAF1948811.1"/>
    </source>
</evidence>
<dbReference type="SUPFAM" id="SSF81301">
    <property type="entry name" value="Nucleotidyltransferase"/>
    <property type="match status" value="1"/>
</dbReference>
<name>A0A6A5T8B6_9PLEO</name>
<dbReference type="PANTHER" id="PTHR41773:SF1">
    <property type="entry name" value="RELA_SPOT DOMAIN-CONTAINING PROTEIN"/>
    <property type="match status" value="1"/>
</dbReference>
<dbReference type="AlphaFoldDB" id="A0A6A5T8B6"/>